<proteinExistence type="predicted"/>
<gene>
    <name evidence="2" type="ORF">NEISUBOT_04157</name>
</gene>
<dbReference type="SUPFAM" id="SSF160443">
    <property type="entry name" value="SMR domain-like"/>
    <property type="match status" value="1"/>
</dbReference>
<dbReference type="Proteomes" id="UP000004621">
    <property type="component" value="Unassembled WGS sequence"/>
</dbReference>
<dbReference type="RefSeq" id="WP_004519803.1">
    <property type="nucleotide sequence ID" value="NZ_ACEO02000004.1"/>
</dbReference>
<dbReference type="PANTHER" id="PTHR35562">
    <property type="entry name" value="DNA ENDONUCLEASE SMRA-RELATED"/>
    <property type="match status" value="1"/>
</dbReference>
<name>A0A9W5IRJ8_NEISU</name>
<dbReference type="EMBL" id="ACEO02000004">
    <property type="protein sequence ID" value="EFC52411.1"/>
    <property type="molecule type" value="Genomic_DNA"/>
</dbReference>
<dbReference type="InterPro" id="IPR002625">
    <property type="entry name" value="Smr_dom"/>
</dbReference>
<reference evidence="2 3" key="1">
    <citation type="submission" date="2010-01" db="EMBL/GenBank/DDBJ databases">
        <authorList>
            <person name="Weinstock G."/>
            <person name="Sodergren E."/>
            <person name="Clifton S."/>
            <person name="Fulton L."/>
            <person name="Fulton B."/>
            <person name="Courtney L."/>
            <person name="Fronick C."/>
            <person name="Harrison M."/>
            <person name="Strong C."/>
            <person name="Farmer C."/>
            <person name="Delahaunty K."/>
            <person name="Markovic C."/>
            <person name="Hall O."/>
            <person name="Minx P."/>
            <person name="Tomlinson C."/>
            <person name="Mitreva M."/>
            <person name="Nelson J."/>
            <person name="Hou S."/>
            <person name="Wollam A."/>
            <person name="Pepin K.H."/>
            <person name="Johnson M."/>
            <person name="Bhonagiri V."/>
            <person name="Nash W.E."/>
            <person name="Warren W."/>
            <person name="Chinwalla A."/>
            <person name="Mardis E.R."/>
            <person name="Wilson R.K."/>
        </authorList>
    </citation>
    <scope>NUCLEOTIDE SEQUENCE [LARGE SCALE GENOMIC DNA]</scope>
    <source>
        <strain evidence="2 3">NJ9703</strain>
    </source>
</reference>
<dbReference type="SMART" id="SM00463">
    <property type="entry name" value="SMR"/>
    <property type="match status" value="1"/>
</dbReference>
<evidence type="ECO:0000313" key="3">
    <source>
        <dbReference type="Proteomes" id="UP000004621"/>
    </source>
</evidence>
<dbReference type="Gene3D" id="3.30.1370.110">
    <property type="match status" value="1"/>
</dbReference>
<dbReference type="PANTHER" id="PTHR35562:SF2">
    <property type="entry name" value="DNA ENDONUCLEASE SMRA-RELATED"/>
    <property type="match status" value="1"/>
</dbReference>
<organism evidence="2 3">
    <name type="scientific">Neisseria subflava NJ9703</name>
    <dbReference type="NCBI Taxonomy" id="546268"/>
    <lineage>
        <taxon>Bacteria</taxon>
        <taxon>Pseudomonadati</taxon>
        <taxon>Pseudomonadota</taxon>
        <taxon>Betaproteobacteria</taxon>
        <taxon>Neisseriales</taxon>
        <taxon>Neisseriaceae</taxon>
        <taxon>Neisseria</taxon>
    </lineage>
</organism>
<comment type="caution">
    <text evidence="2">The sequence shown here is derived from an EMBL/GenBank/DDBJ whole genome shotgun (WGS) entry which is preliminary data.</text>
</comment>
<dbReference type="InterPro" id="IPR036063">
    <property type="entry name" value="Smr_dom_sf"/>
</dbReference>
<dbReference type="AlphaFoldDB" id="A0A9W5IRJ8"/>
<accession>A0A9W5IRJ8</accession>
<dbReference type="Pfam" id="PF01713">
    <property type="entry name" value="Smr"/>
    <property type="match status" value="1"/>
</dbReference>
<protein>
    <submittedName>
        <fullName evidence="2">Smr domain protein</fullName>
    </submittedName>
</protein>
<feature type="domain" description="Smr" evidence="1">
    <location>
        <begin position="118"/>
        <end position="196"/>
    </location>
</feature>
<evidence type="ECO:0000313" key="2">
    <source>
        <dbReference type="EMBL" id="EFC52411.1"/>
    </source>
</evidence>
<sequence length="206" mass="23349">MTANFQETLKALGKQAKKEAAEREAEAKAKKLVEDVDFSKAVGKVTPLKNAGNYYEQPRDKSPIKPRPKEMATLEQEDYFYVGNGGWEEPPASFSKNGQGKNDLMRLRNGHYPVVADVDLHGYTQEEAQQVLNEFIEFTKKRGVCGEIVHGSGLGSAGYKPVLKNMTRRWLMQHPDVLAYVEPRQGNDGAVRILLKRQRRDDDWKQ</sequence>
<dbReference type="PROSITE" id="PS50828">
    <property type="entry name" value="SMR"/>
    <property type="match status" value="1"/>
</dbReference>
<evidence type="ECO:0000259" key="1">
    <source>
        <dbReference type="PROSITE" id="PS50828"/>
    </source>
</evidence>